<reference evidence="2" key="2">
    <citation type="submission" date="2020-10" db="EMBL/GenBank/DDBJ databases">
        <title>Mucilaginibacter sp. nov., isolated from soil.</title>
        <authorList>
            <person name="Jeon C.O."/>
        </authorList>
    </citation>
    <scope>NUCLEOTIDE SEQUENCE</scope>
    <source>
        <strain evidence="2">R11</strain>
    </source>
</reference>
<accession>A0A965ZJ29</accession>
<reference evidence="2" key="1">
    <citation type="submission" date="2020-01" db="EMBL/GenBank/DDBJ databases">
        <authorList>
            <person name="Seo Y.L."/>
        </authorList>
    </citation>
    <scope>NUCLEOTIDE SEQUENCE</scope>
    <source>
        <strain evidence="2">R11</strain>
    </source>
</reference>
<sequence>MKLRDFKLGLCILFMGIFFTKMFISVAPVFMSLNNKTVNAVITQLELESKNDKEDPDKGMTKEKKFFDEEFNLMVADHKPLVVEINILHNLEKSLYTQVYHPVVPTPPPNV</sequence>
<evidence type="ECO:0000256" key="1">
    <source>
        <dbReference type="SAM" id="Phobius"/>
    </source>
</evidence>
<keyword evidence="1" id="KW-1133">Transmembrane helix</keyword>
<protein>
    <submittedName>
        <fullName evidence="2">Uncharacterized protein</fullName>
    </submittedName>
</protein>
<organism evidence="2 3">
    <name type="scientific">Mucilaginibacter agri</name>
    <dbReference type="NCBI Taxonomy" id="2695265"/>
    <lineage>
        <taxon>Bacteria</taxon>
        <taxon>Pseudomonadati</taxon>
        <taxon>Bacteroidota</taxon>
        <taxon>Sphingobacteriia</taxon>
        <taxon>Sphingobacteriales</taxon>
        <taxon>Sphingobacteriaceae</taxon>
        <taxon>Mucilaginibacter</taxon>
    </lineage>
</organism>
<keyword evidence="3" id="KW-1185">Reference proteome</keyword>
<dbReference type="Proteomes" id="UP000638732">
    <property type="component" value="Unassembled WGS sequence"/>
</dbReference>
<evidence type="ECO:0000313" key="3">
    <source>
        <dbReference type="Proteomes" id="UP000638732"/>
    </source>
</evidence>
<dbReference type="EMBL" id="WWEO01000043">
    <property type="protein sequence ID" value="NCD70652.1"/>
    <property type="molecule type" value="Genomic_DNA"/>
</dbReference>
<proteinExistence type="predicted"/>
<name>A0A965ZJ29_9SPHI</name>
<feature type="transmembrane region" description="Helical" evidence="1">
    <location>
        <begin position="12"/>
        <end position="33"/>
    </location>
</feature>
<dbReference type="AlphaFoldDB" id="A0A965ZJ29"/>
<comment type="caution">
    <text evidence="2">The sequence shown here is derived from an EMBL/GenBank/DDBJ whole genome shotgun (WGS) entry which is preliminary data.</text>
</comment>
<evidence type="ECO:0000313" key="2">
    <source>
        <dbReference type="EMBL" id="NCD70652.1"/>
    </source>
</evidence>
<keyword evidence="1" id="KW-0472">Membrane</keyword>
<keyword evidence="1" id="KW-0812">Transmembrane</keyword>
<dbReference type="RefSeq" id="WP_166586615.1">
    <property type="nucleotide sequence ID" value="NZ_WWEO01000043.1"/>
</dbReference>
<gene>
    <name evidence="2" type="ORF">GSY63_14890</name>
</gene>